<protein>
    <submittedName>
        <fullName evidence="1">Uncharacterized protein</fullName>
    </submittedName>
</protein>
<proteinExistence type="predicted"/>
<dbReference type="Proteomes" id="UP000324222">
    <property type="component" value="Unassembled WGS sequence"/>
</dbReference>
<gene>
    <name evidence="1" type="ORF">E2C01_013229</name>
</gene>
<keyword evidence="2" id="KW-1185">Reference proteome</keyword>
<evidence type="ECO:0000313" key="1">
    <source>
        <dbReference type="EMBL" id="MPC20293.1"/>
    </source>
</evidence>
<comment type="caution">
    <text evidence="1">The sequence shown here is derived from an EMBL/GenBank/DDBJ whole genome shotgun (WGS) entry which is preliminary data.</text>
</comment>
<sequence length="64" mass="7009">MNELIEKVQVLADDINMELGFDLPSTNFGSCKGRSASRCSSQPSPRQALSPFCHSNREATPLIL</sequence>
<name>A0A5B7DGD5_PORTR</name>
<dbReference type="EMBL" id="VSRR010000855">
    <property type="protein sequence ID" value="MPC20293.1"/>
    <property type="molecule type" value="Genomic_DNA"/>
</dbReference>
<dbReference type="AlphaFoldDB" id="A0A5B7DGD5"/>
<organism evidence="1 2">
    <name type="scientific">Portunus trituberculatus</name>
    <name type="common">Swimming crab</name>
    <name type="synonym">Neptunus trituberculatus</name>
    <dbReference type="NCBI Taxonomy" id="210409"/>
    <lineage>
        <taxon>Eukaryota</taxon>
        <taxon>Metazoa</taxon>
        <taxon>Ecdysozoa</taxon>
        <taxon>Arthropoda</taxon>
        <taxon>Crustacea</taxon>
        <taxon>Multicrustacea</taxon>
        <taxon>Malacostraca</taxon>
        <taxon>Eumalacostraca</taxon>
        <taxon>Eucarida</taxon>
        <taxon>Decapoda</taxon>
        <taxon>Pleocyemata</taxon>
        <taxon>Brachyura</taxon>
        <taxon>Eubrachyura</taxon>
        <taxon>Portunoidea</taxon>
        <taxon>Portunidae</taxon>
        <taxon>Portuninae</taxon>
        <taxon>Portunus</taxon>
    </lineage>
</organism>
<reference evidence="1 2" key="1">
    <citation type="submission" date="2019-05" db="EMBL/GenBank/DDBJ databases">
        <title>Another draft genome of Portunus trituberculatus and its Hox gene families provides insights of decapod evolution.</title>
        <authorList>
            <person name="Jeong J.-H."/>
            <person name="Song I."/>
            <person name="Kim S."/>
            <person name="Choi T."/>
            <person name="Kim D."/>
            <person name="Ryu S."/>
            <person name="Kim W."/>
        </authorList>
    </citation>
    <scope>NUCLEOTIDE SEQUENCE [LARGE SCALE GENOMIC DNA]</scope>
    <source>
        <tissue evidence="1">Muscle</tissue>
    </source>
</reference>
<accession>A0A5B7DGD5</accession>
<evidence type="ECO:0000313" key="2">
    <source>
        <dbReference type="Proteomes" id="UP000324222"/>
    </source>
</evidence>